<evidence type="ECO:0000313" key="7">
    <source>
        <dbReference type="EMBL" id="SHI70217.1"/>
    </source>
</evidence>
<dbReference type="GO" id="GO:0009247">
    <property type="term" value="P:glycolipid biosynthetic process"/>
    <property type="evidence" value="ECO:0007669"/>
    <property type="project" value="InterPro"/>
</dbReference>
<keyword evidence="3" id="KW-0328">Glycosyltransferase</keyword>
<dbReference type="PANTHER" id="PTHR43025:SF3">
    <property type="entry name" value="MONOGALACTOSYLDIACYLGLYCEROL SYNTHASE 1, CHLOROPLASTIC"/>
    <property type="match status" value="1"/>
</dbReference>
<dbReference type="GO" id="GO:0016758">
    <property type="term" value="F:hexosyltransferase activity"/>
    <property type="evidence" value="ECO:0007669"/>
    <property type="project" value="InterPro"/>
</dbReference>
<evidence type="ECO:0000259" key="6">
    <source>
        <dbReference type="Pfam" id="PF06925"/>
    </source>
</evidence>
<organism evidence="7 8">
    <name type="scientific">Clostridium intestinale DSM 6191</name>
    <dbReference type="NCBI Taxonomy" id="1121320"/>
    <lineage>
        <taxon>Bacteria</taxon>
        <taxon>Bacillati</taxon>
        <taxon>Bacillota</taxon>
        <taxon>Clostridia</taxon>
        <taxon>Eubacteriales</taxon>
        <taxon>Clostridiaceae</taxon>
        <taxon>Clostridium</taxon>
    </lineage>
</organism>
<dbReference type="Gene3D" id="3.40.50.2000">
    <property type="entry name" value="Glycogen Phosphorylase B"/>
    <property type="match status" value="1"/>
</dbReference>
<protein>
    <submittedName>
        <fullName evidence="7">Processive 1,2-diacylglycerol beta-glucosyltransferase</fullName>
    </submittedName>
</protein>
<sequence length="373" mass="42477">MRKILILTTSTGQGHNQAANSLKEVFNSRGFDVETYDFLRSNSTFLNSTITKGYEFLASTIPDLYGFLYKVTDKKHTNTLLKYVFWNTEKKLYNYILDTKPDLIIGTHPLSVNIVTHLKRKNLINIPFISIITDFMVHYSYIDKYTDSYITANEYTKEYLYARGIDKDIIYPYGIPINPIFYDKDISILETKDSEYFNILLMGGSMGLDSISHVLKELIKNKNKLRITVICGNNTHLKSKLLSEYSSKSIPNKKLHILGFTKDVSSIMDYCDLVISKPGGLTVTESLAKQLPIMIPFAIPGQEVQNTSFLTKAGCALYVKNIRDINSDINLLIENPDILNNMKDNIAKIKKPQSIENICSLSENLIDNKNTRN</sequence>
<dbReference type="GO" id="GO:0016020">
    <property type="term" value="C:membrane"/>
    <property type="evidence" value="ECO:0007669"/>
    <property type="project" value="UniProtKB-SubCell"/>
</dbReference>
<dbReference type="InterPro" id="IPR009695">
    <property type="entry name" value="Diacylglyc_glucosyltr_N"/>
</dbReference>
<dbReference type="PANTHER" id="PTHR43025">
    <property type="entry name" value="MONOGALACTOSYLDIACYLGLYCEROL SYNTHASE"/>
    <property type="match status" value="1"/>
</dbReference>
<evidence type="ECO:0000313" key="8">
    <source>
        <dbReference type="Proteomes" id="UP000184241"/>
    </source>
</evidence>
<dbReference type="AlphaFoldDB" id="A0A1M6DAG6"/>
<proteinExistence type="inferred from homology"/>
<evidence type="ECO:0000256" key="1">
    <source>
        <dbReference type="ARBA" id="ARBA00004370"/>
    </source>
</evidence>
<dbReference type="Pfam" id="PF06925">
    <property type="entry name" value="MGDG_synth"/>
    <property type="match status" value="1"/>
</dbReference>
<evidence type="ECO:0000259" key="5">
    <source>
        <dbReference type="Pfam" id="PF04101"/>
    </source>
</evidence>
<dbReference type="SUPFAM" id="SSF53756">
    <property type="entry name" value="UDP-Glycosyltransferase/glycogen phosphorylase"/>
    <property type="match status" value="1"/>
</dbReference>
<evidence type="ECO:0000256" key="2">
    <source>
        <dbReference type="ARBA" id="ARBA00006962"/>
    </source>
</evidence>
<evidence type="ECO:0000256" key="4">
    <source>
        <dbReference type="ARBA" id="ARBA00022679"/>
    </source>
</evidence>
<dbReference type="Pfam" id="PF04101">
    <property type="entry name" value="Glyco_tran_28_C"/>
    <property type="match status" value="1"/>
</dbReference>
<evidence type="ECO:0000256" key="3">
    <source>
        <dbReference type="ARBA" id="ARBA00022676"/>
    </source>
</evidence>
<name>A0A1M6DAG6_9CLOT</name>
<dbReference type="EMBL" id="FQXU01000018">
    <property type="protein sequence ID" value="SHI70217.1"/>
    <property type="molecule type" value="Genomic_DNA"/>
</dbReference>
<dbReference type="InterPro" id="IPR007235">
    <property type="entry name" value="Glyco_trans_28_C"/>
</dbReference>
<dbReference type="RefSeq" id="WP_073022520.1">
    <property type="nucleotide sequence ID" value="NZ_FQXU01000018.1"/>
</dbReference>
<accession>A0A1M6DAG6</accession>
<dbReference type="InterPro" id="IPR050519">
    <property type="entry name" value="Glycosyltransf_28_UgtP"/>
</dbReference>
<comment type="subcellular location">
    <subcellularLocation>
        <location evidence="1">Membrane</location>
    </subcellularLocation>
</comment>
<keyword evidence="4 7" id="KW-0808">Transferase</keyword>
<reference evidence="7 8" key="1">
    <citation type="submission" date="2016-11" db="EMBL/GenBank/DDBJ databases">
        <authorList>
            <person name="Jaros S."/>
            <person name="Januszkiewicz K."/>
            <person name="Wedrychowicz H."/>
        </authorList>
    </citation>
    <scope>NUCLEOTIDE SEQUENCE [LARGE SCALE GENOMIC DNA]</scope>
    <source>
        <strain evidence="7 8">DSM 6191</strain>
    </source>
</reference>
<feature type="domain" description="Diacylglycerol glucosyltransferase N-terminal" evidence="6">
    <location>
        <begin position="15"/>
        <end position="177"/>
    </location>
</feature>
<gene>
    <name evidence="7" type="ORF">SAMN02745941_04202</name>
</gene>
<dbReference type="Proteomes" id="UP000184241">
    <property type="component" value="Unassembled WGS sequence"/>
</dbReference>
<comment type="similarity">
    <text evidence="2">Belongs to the glycosyltransferase 28 family.</text>
</comment>
<feature type="domain" description="Glycosyl transferase family 28 C-terminal" evidence="5">
    <location>
        <begin position="199"/>
        <end position="352"/>
    </location>
</feature>